<reference evidence="1" key="2">
    <citation type="journal article" date="2021" name="PeerJ">
        <title>Extensive microbial diversity within the chicken gut microbiome revealed by metagenomics and culture.</title>
        <authorList>
            <person name="Gilroy R."/>
            <person name="Ravi A."/>
            <person name="Getino M."/>
            <person name="Pursley I."/>
            <person name="Horton D.L."/>
            <person name="Alikhan N.F."/>
            <person name="Baker D."/>
            <person name="Gharbi K."/>
            <person name="Hall N."/>
            <person name="Watson M."/>
            <person name="Adriaenssens E.M."/>
            <person name="Foster-Nyarko E."/>
            <person name="Jarju S."/>
            <person name="Secka A."/>
            <person name="Antonio M."/>
            <person name="Oren A."/>
            <person name="Chaudhuri R.R."/>
            <person name="La Ragione R."/>
            <person name="Hildebrand F."/>
            <person name="Pallen M.J."/>
        </authorList>
    </citation>
    <scope>NUCLEOTIDE SEQUENCE</scope>
    <source>
        <strain evidence="1">ChiGjej1B1-19959</strain>
    </source>
</reference>
<protein>
    <submittedName>
        <fullName evidence="1">Histidine phosphatase family protein</fullName>
    </submittedName>
</protein>
<reference evidence="1" key="1">
    <citation type="submission" date="2020-10" db="EMBL/GenBank/DDBJ databases">
        <authorList>
            <person name="Gilroy R."/>
        </authorList>
    </citation>
    <scope>NUCLEOTIDE SEQUENCE</scope>
    <source>
        <strain evidence="1">ChiGjej1B1-19959</strain>
    </source>
</reference>
<dbReference type="InterPro" id="IPR050275">
    <property type="entry name" value="PGM_Phosphatase"/>
</dbReference>
<gene>
    <name evidence="1" type="ORF">IAC53_07295</name>
</gene>
<dbReference type="PANTHER" id="PTHR48100">
    <property type="entry name" value="BROAD-SPECIFICITY PHOSPHATASE YOR283W-RELATED"/>
    <property type="match status" value="1"/>
</dbReference>
<dbReference type="EMBL" id="DVMW01000041">
    <property type="protein sequence ID" value="HIU36389.1"/>
    <property type="molecule type" value="Genomic_DNA"/>
</dbReference>
<dbReference type="Gene3D" id="3.40.50.1240">
    <property type="entry name" value="Phosphoglycerate mutase-like"/>
    <property type="match status" value="1"/>
</dbReference>
<name>A0A9D1IIE8_9FIRM</name>
<dbReference type="Pfam" id="PF00300">
    <property type="entry name" value="His_Phos_1"/>
    <property type="match status" value="1"/>
</dbReference>
<dbReference type="SMART" id="SM00855">
    <property type="entry name" value="PGAM"/>
    <property type="match status" value="1"/>
</dbReference>
<dbReference type="GO" id="GO:0005737">
    <property type="term" value="C:cytoplasm"/>
    <property type="evidence" value="ECO:0007669"/>
    <property type="project" value="TreeGrafter"/>
</dbReference>
<comment type="caution">
    <text evidence="1">The sequence shown here is derived from an EMBL/GenBank/DDBJ whole genome shotgun (WGS) entry which is preliminary data.</text>
</comment>
<dbReference type="AlphaFoldDB" id="A0A9D1IIE8"/>
<dbReference type="CDD" id="cd07067">
    <property type="entry name" value="HP_PGM_like"/>
    <property type="match status" value="1"/>
</dbReference>
<evidence type="ECO:0000313" key="1">
    <source>
        <dbReference type="EMBL" id="HIU36389.1"/>
    </source>
</evidence>
<sequence length="225" mass="24964">MKTAQLHLIRNAAEGNDEGRYIGQTDLPATEEGLRQLDALIEEYGGFPQVEAVFSSPLSRCLQTARRIYPDKEPIVMQELAEYDFGEFEGRTADELKDLDAFRVWLSGAEPETPVPFGESQVDFNRRICAAFTRIVQGVLQSGVRSAAVVTHGGVIMSLMAAFALPEAPMHEWLTPNGCGYTVRIDPFLWSHGGKVEAIAQCPAEPVSEDDERALWDYYPQEPAD</sequence>
<evidence type="ECO:0000313" key="2">
    <source>
        <dbReference type="Proteomes" id="UP000824071"/>
    </source>
</evidence>
<dbReference type="Proteomes" id="UP000824071">
    <property type="component" value="Unassembled WGS sequence"/>
</dbReference>
<dbReference type="PANTHER" id="PTHR48100:SF1">
    <property type="entry name" value="HISTIDINE PHOSPHATASE FAMILY PROTEIN-RELATED"/>
    <property type="match status" value="1"/>
</dbReference>
<dbReference type="InterPro" id="IPR013078">
    <property type="entry name" value="His_Pase_superF_clade-1"/>
</dbReference>
<accession>A0A9D1IIE8</accession>
<proteinExistence type="predicted"/>
<organism evidence="1 2">
    <name type="scientific">Candidatus Fimenecus excrementigallinarum</name>
    <dbReference type="NCBI Taxonomy" id="2840816"/>
    <lineage>
        <taxon>Bacteria</taxon>
        <taxon>Bacillati</taxon>
        <taxon>Bacillota</taxon>
        <taxon>Clostridia</taxon>
        <taxon>Candidatus Fimenecus</taxon>
    </lineage>
</organism>
<dbReference type="SUPFAM" id="SSF53254">
    <property type="entry name" value="Phosphoglycerate mutase-like"/>
    <property type="match status" value="1"/>
</dbReference>
<dbReference type="GO" id="GO:0016791">
    <property type="term" value="F:phosphatase activity"/>
    <property type="evidence" value="ECO:0007669"/>
    <property type="project" value="TreeGrafter"/>
</dbReference>
<dbReference type="InterPro" id="IPR029033">
    <property type="entry name" value="His_PPase_superfam"/>
</dbReference>